<reference evidence="6" key="1">
    <citation type="journal article" date="2014" name="Int. J. Syst. Evol. Microbiol.">
        <title>Complete genome sequence of Corynebacterium casei LMG S-19264T (=DSM 44701T), isolated from a smear-ripened cheese.</title>
        <authorList>
            <consortium name="US DOE Joint Genome Institute (JGI-PGF)"/>
            <person name="Walter F."/>
            <person name="Albersmeier A."/>
            <person name="Kalinowski J."/>
            <person name="Ruckert C."/>
        </authorList>
    </citation>
    <scope>NUCLEOTIDE SEQUENCE</scope>
    <source>
        <strain evidence="6">KCTC 42249</strain>
    </source>
</reference>
<keyword evidence="2" id="KW-0479">Metal-binding</keyword>
<keyword evidence="4" id="KW-0456">Lyase</keyword>
<evidence type="ECO:0000256" key="2">
    <source>
        <dbReference type="ARBA" id="ARBA00022723"/>
    </source>
</evidence>
<accession>A0A8J3GL28</accession>
<keyword evidence="7" id="KW-1185">Reference proteome</keyword>
<proteinExistence type="inferred from homology"/>
<evidence type="ECO:0000256" key="1">
    <source>
        <dbReference type="ARBA" id="ARBA00005495"/>
    </source>
</evidence>
<dbReference type="Gene3D" id="3.90.1590.10">
    <property type="entry name" value="glutathione-dependent formaldehyde- activating enzyme (gfa)"/>
    <property type="match status" value="1"/>
</dbReference>
<dbReference type="PANTHER" id="PTHR33337:SF40">
    <property type="entry name" value="CENP-V_GFA DOMAIN-CONTAINING PROTEIN-RELATED"/>
    <property type="match status" value="1"/>
</dbReference>
<comment type="caution">
    <text evidence="6">The sequence shown here is derived from an EMBL/GenBank/DDBJ whole genome shotgun (WGS) entry which is preliminary data.</text>
</comment>
<dbReference type="InterPro" id="IPR006913">
    <property type="entry name" value="CENP-V/GFA"/>
</dbReference>
<dbReference type="Pfam" id="PF04828">
    <property type="entry name" value="GFA"/>
    <property type="match status" value="1"/>
</dbReference>
<dbReference type="GO" id="GO:0016846">
    <property type="term" value="F:carbon-sulfur lyase activity"/>
    <property type="evidence" value="ECO:0007669"/>
    <property type="project" value="InterPro"/>
</dbReference>
<feature type="domain" description="CENP-V/GFA" evidence="5">
    <location>
        <begin position="11"/>
        <end position="125"/>
    </location>
</feature>
<dbReference type="EMBL" id="BMZQ01000001">
    <property type="protein sequence ID" value="GHD10132.1"/>
    <property type="molecule type" value="Genomic_DNA"/>
</dbReference>
<dbReference type="GO" id="GO:0046872">
    <property type="term" value="F:metal ion binding"/>
    <property type="evidence" value="ECO:0007669"/>
    <property type="project" value="UniProtKB-KW"/>
</dbReference>
<dbReference type="Proteomes" id="UP000630142">
    <property type="component" value="Unassembled WGS sequence"/>
</dbReference>
<reference evidence="6" key="2">
    <citation type="submission" date="2020-09" db="EMBL/GenBank/DDBJ databases">
        <authorList>
            <person name="Sun Q."/>
            <person name="Kim S."/>
        </authorList>
    </citation>
    <scope>NUCLEOTIDE SEQUENCE</scope>
    <source>
        <strain evidence="6">KCTC 42249</strain>
    </source>
</reference>
<evidence type="ECO:0000256" key="4">
    <source>
        <dbReference type="ARBA" id="ARBA00023239"/>
    </source>
</evidence>
<evidence type="ECO:0000313" key="7">
    <source>
        <dbReference type="Proteomes" id="UP000630142"/>
    </source>
</evidence>
<dbReference type="PROSITE" id="PS51891">
    <property type="entry name" value="CENP_V_GFA"/>
    <property type="match status" value="1"/>
</dbReference>
<evidence type="ECO:0000313" key="6">
    <source>
        <dbReference type="EMBL" id="GHD10132.1"/>
    </source>
</evidence>
<comment type="similarity">
    <text evidence="1">Belongs to the Gfa family.</text>
</comment>
<organism evidence="6 7">
    <name type="scientific">Tianweitania populi</name>
    <dbReference type="NCBI Taxonomy" id="1607949"/>
    <lineage>
        <taxon>Bacteria</taxon>
        <taxon>Pseudomonadati</taxon>
        <taxon>Pseudomonadota</taxon>
        <taxon>Alphaproteobacteria</taxon>
        <taxon>Hyphomicrobiales</taxon>
        <taxon>Phyllobacteriaceae</taxon>
        <taxon>Tianweitania</taxon>
    </lineage>
</organism>
<name>A0A8J3GL28_9HYPH</name>
<sequence length="145" mass="15715">MTQSGDTHLAHTGSCLCGRVRVTARGALRGVVFCHCSQCRKQTGLYYAATEVEDDQLSVEGAENVSWYEASAFAKRGFCRLCGSALFWKAVGSDVTSVMAGLFDQPSGLEPAMHIFTSDKGDFYEIADDLPQHERSSDDVPVAPN</sequence>
<dbReference type="RefSeq" id="WP_189502436.1">
    <property type="nucleotide sequence ID" value="NZ_BMZQ01000001.1"/>
</dbReference>
<dbReference type="SUPFAM" id="SSF51316">
    <property type="entry name" value="Mss4-like"/>
    <property type="match status" value="1"/>
</dbReference>
<evidence type="ECO:0000259" key="5">
    <source>
        <dbReference type="PROSITE" id="PS51891"/>
    </source>
</evidence>
<keyword evidence="3" id="KW-0862">Zinc</keyword>
<protein>
    <submittedName>
        <fullName evidence="6">Aldehyde-activating protein</fullName>
    </submittedName>
</protein>
<dbReference type="AlphaFoldDB" id="A0A8J3GL28"/>
<gene>
    <name evidence="6" type="ORF">GCM10016234_11660</name>
</gene>
<dbReference type="PANTHER" id="PTHR33337">
    <property type="entry name" value="GFA DOMAIN-CONTAINING PROTEIN"/>
    <property type="match status" value="1"/>
</dbReference>
<dbReference type="InterPro" id="IPR011057">
    <property type="entry name" value="Mss4-like_sf"/>
</dbReference>
<evidence type="ECO:0000256" key="3">
    <source>
        <dbReference type="ARBA" id="ARBA00022833"/>
    </source>
</evidence>